<dbReference type="PANTHER" id="PTHR32401:SF49">
    <property type="entry name" value="OS10G0129200 PROTEIN"/>
    <property type="match status" value="1"/>
</dbReference>
<dbReference type="EMBL" id="JAAGAX010000013">
    <property type="protein sequence ID" value="KAF2294237.1"/>
    <property type="molecule type" value="Genomic_DNA"/>
</dbReference>
<dbReference type="InterPro" id="IPR001220">
    <property type="entry name" value="Legume_lectin_dom"/>
</dbReference>
<protein>
    <recommendedName>
        <fullName evidence="3">Legume lectin domain-containing protein</fullName>
    </recommendedName>
</protein>
<comment type="caution">
    <text evidence="4">The sequence shown here is derived from an EMBL/GenBank/DDBJ whole genome shotgun (WGS) entry which is preliminary data.</text>
</comment>
<dbReference type="AlphaFoldDB" id="A0A6A6L0E8"/>
<proteinExistence type="inferred from homology"/>
<accession>A0A6A6L0E8</accession>
<evidence type="ECO:0000313" key="4">
    <source>
        <dbReference type="EMBL" id="KAF2294237.1"/>
    </source>
</evidence>
<dbReference type="Pfam" id="PF00139">
    <property type="entry name" value="Lectin_legB"/>
    <property type="match status" value="1"/>
</dbReference>
<dbReference type="SUPFAM" id="SSF49899">
    <property type="entry name" value="Concanavalin A-like lectins/glucanases"/>
    <property type="match status" value="1"/>
</dbReference>
<feature type="domain" description="Legume lectin" evidence="3">
    <location>
        <begin position="1"/>
        <end position="91"/>
    </location>
</feature>
<reference evidence="4 5" key="1">
    <citation type="journal article" date="2020" name="Mol. Plant">
        <title>The Chromosome-Based Rubber Tree Genome Provides New Insights into Spurge Genome Evolution and Rubber Biosynthesis.</title>
        <authorList>
            <person name="Liu J."/>
            <person name="Shi C."/>
            <person name="Shi C.C."/>
            <person name="Li W."/>
            <person name="Zhang Q.J."/>
            <person name="Zhang Y."/>
            <person name="Li K."/>
            <person name="Lu H.F."/>
            <person name="Shi C."/>
            <person name="Zhu S.T."/>
            <person name="Xiao Z.Y."/>
            <person name="Nan H."/>
            <person name="Yue Y."/>
            <person name="Zhu X.G."/>
            <person name="Wu Y."/>
            <person name="Hong X.N."/>
            <person name="Fan G.Y."/>
            <person name="Tong Y."/>
            <person name="Zhang D."/>
            <person name="Mao C.L."/>
            <person name="Liu Y.L."/>
            <person name="Hao S.J."/>
            <person name="Liu W.Q."/>
            <person name="Lv M.Q."/>
            <person name="Zhang H.B."/>
            <person name="Liu Y."/>
            <person name="Hu-Tang G.R."/>
            <person name="Wang J.P."/>
            <person name="Wang J.H."/>
            <person name="Sun Y.H."/>
            <person name="Ni S.B."/>
            <person name="Chen W.B."/>
            <person name="Zhang X.C."/>
            <person name="Jiao Y.N."/>
            <person name="Eichler E.E."/>
            <person name="Li G.H."/>
            <person name="Liu X."/>
            <person name="Gao L.Z."/>
        </authorList>
    </citation>
    <scope>NUCLEOTIDE SEQUENCE [LARGE SCALE GENOMIC DNA]</scope>
    <source>
        <strain evidence="5">cv. GT1</strain>
        <tissue evidence="4">Leaf</tissue>
    </source>
</reference>
<comment type="similarity">
    <text evidence="1">Belongs to the leguminous lectin family.</text>
</comment>
<sequence>MHLWDKASGNLAEFTTHFSFVIKSRGDIIPADGLTFFLAPNGSRLLPSSGYGKLGIYSDDKYFQANQPKFVAVEFDTWWNINIDPEGVEEHIDLKDYLPEWVTFGFSAATGYDYLKETKFTCGILIHPTTSSKFNQQHWSSELCNS</sequence>
<organism evidence="4 5">
    <name type="scientific">Hevea brasiliensis</name>
    <name type="common">Para rubber tree</name>
    <name type="synonym">Siphonia brasiliensis</name>
    <dbReference type="NCBI Taxonomy" id="3981"/>
    <lineage>
        <taxon>Eukaryota</taxon>
        <taxon>Viridiplantae</taxon>
        <taxon>Streptophyta</taxon>
        <taxon>Embryophyta</taxon>
        <taxon>Tracheophyta</taxon>
        <taxon>Spermatophyta</taxon>
        <taxon>Magnoliopsida</taxon>
        <taxon>eudicotyledons</taxon>
        <taxon>Gunneridae</taxon>
        <taxon>Pentapetalae</taxon>
        <taxon>rosids</taxon>
        <taxon>fabids</taxon>
        <taxon>Malpighiales</taxon>
        <taxon>Euphorbiaceae</taxon>
        <taxon>Crotonoideae</taxon>
        <taxon>Micrandreae</taxon>
        <taxon>Hevea</taxon>
    </lineage>
</organism>
<dbReference type="GO" id="GO:0030246">
    <property type="term" value="F:carbohydrate binding"/>
    <property type="evidence" value="ECO:0007669"/>
    <property type="project" value="UniProtKB-KW"/>
</dbReference>
<keyword evidence="2" id="KW-0430">Lectin</keyword>
<evidence type="ECO:0000313" key="5">
    <source>
        <dbReference type="Proteomes" id="UP000467840"/>
    </source>
</evidence>
<dbReference type="InterPro" id="IPR050258">
    <property type="entry name" value="Leguminous_Lectin"/>
</dbReference>
<keyword evidence="5" id="KW-1185">Reference proteome</keyword>
<dbReference type="Proteomes" id="UP000467840">
    <property type="component" value="Chromosome 7"/>
</dbReference>
<dbReference type="InterPro" id="IPR013320">
    <property type="entry name" value="ConA-like_dom_sf"/>
</dbReference>
<gene>
    <name evidence="4" type="ORF">GH714_008476</name>
</gene>
<dbReference type="PROSITE" id="PS00308">
    <property type="entry name" value="LECTIN_LEGUME_ALPHA"/>
    <property type="match status" value="1"/>
</dbReference>
<dbReference type="PANTHER" id="PTHR32401">
    <property type="entry name" value="CONCANAVALIN A-LIKE LECTIN FAMILY PROTEIN"/>
    <property type="match status" value="1"/>
</dbReference>
<dbReference type="InterPro" id="IPR000985">
    <property type="entry name" value="Lectin_LegA_CS"/>
</dbReference>
<evidence type="ECO:0000259" key="3">
    <source>
        <dbReference type="Pfam" id="PF00139"/>
    </source>
</evidence>
<name>A0A6A6L0E8_HEVBR</name>
<dbReference type="Gene3D" id="2.60.120.200">
    <property type="match status" value="2"/>
</dbReference>
<dbReference type="PROSITE" id="PS00307">
    <property type="entry name" value="LECTIN_LEGUME_BETA"/>
    <property type="match status" value="1"/>
</dbReference>
<evidence type="ECO:0000256" key="2">
    <source>
        <dbReference type="ARBA" id="ARBA00022734"/>
    </source>
</evidence>
<evidence type="ECO:0000256" key="1">
    <source>
        <dbReference type="ARBA" id="ARBA00007606"/>
    </source>
</evidence>
<dbReference type="InterPro" id="IPR019825">
    <property type="entry name" value="Lectin_legB_Mn/Ca_BS"/>
</dbReference>